<evidence type="ECO:0000256" key="1">
    <source>
        <dbReference type="ARBA" id="ARBA00004141"/>
    </source>
</evidence>
<comment type="caution">
    <text evidence="13">The sequence shown here is derived from an EMBL/GenBank/DDBJ whole genome shotgun (WGS) entry which is preliminary data.</text>
</comment>
<evidence type="ECO:0000256" key="2">
    <source>
        <dbReference type="ARBA" id="ARBA00006278"/>
    </source>
</evidence>
<keyword evidence="6 11" id="KW-1133">Transmembrane helix</keyword>
<dbReference type="Pfam" id="PF08022">
    <property type="entry name" value="FAD_binding_8"/>
    <property type="match status" value="1"/>
</dbReference>
<evidence type="ECO:0000256" key="7">
    <source>
        <dbReference type="ARBA" id="ARBA00023002"/>
    </source>
</evidence>
<dbReference type="GO" id="GO:0005886">
    <property type="term" value="C:plasma membrane"/>
    <property type="evidence" value="ECO:0007669"/>
    <property type="project" value="TreeGrafter"/>
</dbReference>
<evidence type="ECO:0000313" key="14">
    <source>
        <dbReference type="Proteomes" id="UP000319257"/>
    </source>
</evidence>
<dbReference type="InterPro" id="IPR013112">
    <property type="entry name" value="FAD-bd_8"/>
</dbReference>
<evidence type="ECO:0000313" key="13">
    <source>
        <dbReference type="EMBL" id="TPX09698.1"/>
    </source>
</evidence>
<sequence length="668" mass="74655">MEVRHIQDPSTASSFELHWGYPSRVVPCTNDRGSCEYLDVVYHSHDLGLIYTGIFWLTIAAILLLWGLTRLFPPSPASSAVKYDLCVEESHGASRQPSLVRLRSSIAAWTRRYLLPECLVSLFGHTTRLQVVILATLVAYLTVWTFVGIVYKTWITPVKNLPNVHNTRTSLGPWADRVGVLAYALTPLSILLSSRESILSLITGVPYQSFLFLHRWTGYIILTQSVLHTIGWTIVEARLYQPQPKVWNEFVSQLYIIWGWVGLGLLLLLWLLTLPWAIRTLGYEFFRKAHYVLAMVYIGAVIGHWQALQCYLIPGLALWFIDRTVRLVRTAMLHYQYLPKKRRMGFAAADAAVTIYEDKESGDVIRLDFSQYQRPWRIGQHYYLCFAESSIWQSHPFTPLNDPTVTHGTVSHSYIFRAKTGETRKIADLVLAKALGGGTSVEQQPAPVTTPVILSGAYGQGISEDLSPTDNVLCVAGGTGITFVLPVLLRLAKQAPRSNTKIELIWAVRRESDIGWIGAELGKLRDTLGQQRGVKLHVFVTREPVVEKMVSGKFNSRASTDVKSTPVDISASSNASAPSSDGADEPRLSISHPVTTQTPQSRRPDLREEVDRFVSSVESGPTVVFASGPMSMIQHLRGAVAAKNNGGRVWKGETQCDVRLVCDDRIEW</sequence>
<dbReference type="PROSITE" id="PS51384">
    <property type="entry name" value="FAD_FR"/>
    <property type="match status" value="1"/>
</dbReference>
<dbReference type="InterPro" id="IPR013121">
    <property type="entry name" value="Fe_red_NAD-bd_6"/>
</dbReference>
<feature type="transmembrane region" description="Helical" evidence="11">
    <location>
        <begin position="131"/>
        <end position="154"/>
    </location>
</feature>
<evidence type="ECO:0000256" key="10">
    <source>
        <dbReference type="SAM" id="MobiDB-lite"/>
    </source>
</evidence>
<proteinExistence type="inferred from homology"/>
<feature type="transmembrane region" description="Helical" evidence="11">
    <location>
        <begin position="48"/>
        <end position="68"/>
    </location>
</feature>
<organism evidence="13 14">
    <name type="scientific">Thyridium curvatum</name>
    <dbReference type="NCBI Taxonomy" id="1093900"/>
    <lineage>
        <taxon>Eukaryota</taxon>
        <taxon>Fungi</taxon>
        <taxon>Dikarya</taxon>
        <taxon>Ascomycota</taxon>
        <taxon>Pezizomycotina</taxon>
        <taxon>Sordariomycetes</taxon>
        <taxon>Sordariomycetidae</taxon>
        <taxon>Thyridiales</taxon>
        <taxon>Thyridiaceae</taxon>
        <taxon>Thyridium</taxon>
    </lineage>
</organism>
<evidence type="ECO:0000256" key="3">
    <source>
        <dbReference type="ARBA" id="ARBA00022448"/>
    </source>
</evidence>
<dbReference type="AlphaFoldDB" id="A0A507AY16"/>
<feature type="transmembrane region" description="Helical" evidence="11">
    <location>
        <begin position="213"/>
        <end position="235"/>
    </location>
</feature>
<dbReference type="GO" id="GO:0015677">
    <property type="term" value="P:copper ion import"/>
    <property type="evidence" value="ECO:0007669"/>
    <property type="project" value="TreeGrafter"/>
</dbReference>
<dbReference type="Gene3D" id="3.40.50.80">
    <property type="entry name" value="Nucleotide-binding domain of ferredoxin-NADP reductase (FNR) module"/>
    <property type="match status" value="1"/>
</dbReference>
<gene>
    <name evidence="13" type="ORF">E0L32_009037</name>
</gene>
<accession>A0A507AY16</accession>
<evidence type="ECO:0000256" key="6">
    <source>
        <dbReference type="ARBA" id="ARBA00022989"/>
    </source>
</evidence>
<keyword evidence="14" id="KW-1185">Reference proteome</keyword>
<evidence type="ECO:0000256" key="4">
    <source>
        <dbReference type="ARBA" id="ARBA00022692"/>
    </source>
</evidence>
<comment type="subcellular location">
    <subcellularLocation>
        <location evidence="1">Membrane</location>
        <topology evidence="1">Multi-pass membrane protein</topology>
    </subcellularLocation>
</comment>
<dbReference type="InParanoid" id="A0A507AY16"/>
<evidence type="ECO:0000256" key="8">
    <source>
        <dbReference type="ARBA" id="ARBA00023065"/>
    </source>
</evidence>
<dbReference type="OrthoDB" id="167398at2759"/>
<evidence type="ECO:0000256" key="9">
    <source>
        <dbReference type="ARBA" id="ARBA00023136"/>
    </source>
</evidence>
<dbReference type="GO" id="GO:0000293">
    <property type="term" value="F:ferric-chelate reductase activity"/>
    <property type="evidence" value="ECO:0007669"/>
    <property type="project" value="UniProtKB-ARBA"/>
</dbReference>
<keyword evidence="8" id="KW-0406">Ion transport</keyword>
<dbReference type="CDD" id="cd06186">
    <property type="entry name" value="NOX_Duox_like_FAD_NADP"/>
    <property type="match status" value="1"/>
</dbReference>
<dbReference type="PANTHER" id="PTHR32361">
    <property type="entry name" value="FERRIC/CUPRIC REDUCTASE TRANSMEMBRANE COMPONENT"/>
    <property type="match status" value="1"/>
</dbReference>
<dbReference type="EMBL" id="SKBQ01000063">
    <property type="protein sequence ID" value="TPX09698.1"/>
    <property type="molecule type" value="Genomic_DNA"/>
</dbReference>
<feature type="domain" description="FAD-binding FR-type" evidence="12">
    <location>
        <begin position="320"/>
        <end position="464"/>
    </location>
</feature>
<dbReference type="GeneID" id="41976484"/>
<keyword evidence="5" id="KW-0249">Electron transport</keyword>
<dbReference type="SFLD" id="SFLDG01168">
    <property type="entry name" value="Ferric_reductase_subgroup_(FRE"/>
    <property type="match status" value="1"/>
</dbReference>
<dbReference type="SFLD" id="SFLDS00052">
    <property type="entry name" value="Ferric_Reductase_Domain"/>
    <property type="match status" value="1"/>
</dbReference>
<evidence type="ECO:0000259" key="12">
    <source>
        <dbReference type="PROSITE" id="PS51384"/>
    </source>
</evidence>
<reference evidence="13 14" key="1">
    <citation type="submission" date="2019-06" db="EMBL/GenBank/DDBJ databases">
        <title>Draft genome sequence of the filamentous fungus Phialemoniopsis curvata isolated from diesel fuel.</title>
        <authorList>
            <person name="Varaljay V.A."/>
            <person name="Lyon W.J."/>
            <person name="Crouch A.L."/>
            <person name="Drake C.E."/>
            <person name="Hollomon J.M."/>
            <person name="Nadeau L.J."/>
            <person name="Nunn H.S."/>
            <person name="Stevenson B.S."/>
            <person name="Bojanowski C.L."/>
            <person name="Crookes-Goodson W.J."/>
        </authorList>
    </citation>
    <scope>NUCLEOTIDE SEQUENCE [LARGE SCALE GENOMIC DNA]</scope>
    <source>
        <strain evidence="13 14">D216</strain>
    </source>
</reference>
<dbReference type="Pfam" id="PF08030">
    <property type="entry name" value="NAD_binding_6"/>
    <property type="match status" value="1"/>
</dbReference>
<dbReference type="InterPro" id="IPR013130">
    <property type="entry name" value="Fe3_Rdtase_TM_dom"/>
</dbReference>
<comment type="similarity">
    <text evidence="2">Belongs to the ferric reductase (FRE) family.</text>
</comment>
<feature type="compositionally biased region" description="Polar residues" evidence="10">
    <location>
        <begin position="592"/>
        <end position="601"/>
    </location>
</feature>
<dbReference type="SUPFAM" id="SSF52343">
    <property type="entry name" value="Ferredoxin reductase-like, C-terminal NADP-linked domain"/>
    <property type="match status" value="1"/>
</dbReference>
<keyword evidence="9 11" id="KW-0472">Membrane</keyword>
<dbReference type="InterPro" id="IPR051410">
    <property type="entry name" value="Ferric/Cupric_Reductase"/>
</dbReference>
<feature type="compositionally biased region" description="Low complexity" evidence="10">
    <location>
        <begin position="570"/>
        <end position="580"/>
    </location>
</feature>
<feature type="transmembrane region" description="Helical" evidence="11">
    <location>
        <begin position="290"/>
        <end position="308"/>
    </location>
</feature>
<feature type="region of interest" description="Disordered" evidence="10">
    <location>
        <begin position="557"/>
        <end position="608"/>
    </location>
</feature>
<keyword evidence="4 11" id="KW-0812">Transmembrane</keyword>
<dbReference type="Pfam" id="PF01794">
    <property type="entry name" value="Ferric_reduct"/>
    <property type="match status" value="1"/>
</dbReference>
<dbReference type="GO" id="GO:0006879">
    <property type="term" value="P:intracellular iron ion homeostasis"/>
    <property type="evidence" value="ECO:0007669"/>
    <property type="project" value="TreeGrafter"/>
</dbReference>
<feature type="transmembrane region" description="Helical" evidence="11">
    <location>
        <begin position="255"/>
        <end position="278"/>
    </location>
</feature>
<dbReference type="PANTHER" id="PTHR32361:SF3">
    <property type="entry name" value="REDUCTASE, PUTATIVE (AFU_ORTHOLOGUE AFUA_6G13750)-RELATED"/>
    <property type="match status" value="1"/>
</dbReference>
<keyword evidence="3" id="KW-0813">Transport</keyword>
<dbReference type="RefSeq" id="XP_030991409.1">
    <property type="nucleotide sequence ID" value="XM_031143959.1"/>
</dbReference>
<evidence type="ECO:0000256" key="11">
    <source>
        <dbReference type="SAM" id="Phobius"/>
    </source>
</evidence>
<dbReference type="InterPro" id="IPR039261">
    <property type="entry name" value="FNR_nucleotide-bd"/>
</dbReference>
<dbReference type="InterPro" id="IPR017927">
    <property type="entry name" value="FAD-bd_FR_type"/>
</dbReference>
<protein>
    <recommendedName>
        <fullName evidence="12">FAD-binding FR-type domain-containing protein</fullName>
    </recommendedName>
</protein>
<dbReference type="Proteomes" id="UP000319257">
    <property type="component" value="Unassembled WGS sequence"/>
</dbReference>
<dbReference type="STRING" id="1093900.A0A507AY16"/>
<name>A0A507AY16_9PEZI</name>
<keyword evidence="7" id="KW-0560">Oxidoreductase</keyword>
<evidence type="ECO:0000256" key="5">
    <source>
        <dbReference type="ARBA" id="ARBA00022982"/>
    </source>
</evidence>
<dbReference type="GO" id="GO:0006826">
    <property type="term" value="P:iron ion transport"/>
    <property type="evidence" value="ECO:0007669"/>
    <property type="project" value="TreeGrafter"/>
</dbReference>